<name>A0A8T2KSW9_ASTMX</name>
<comment type="caution">
    <text evidence="1">The sequence shown here is derived from an EMBL/GenBank/DDBJ whole genome shotgun (WGS) entry which is preliminary data.</text>
</comment>
<protein>
    <submittedName>
        <fullName evidence="1">Uncharacterized protein</fullName>
    </submittedName>
</protein>
<evidence type="ECO:0000313" key="2">
    <source>
        <dbReference type="Proteomes" id="UP000752171"/>
    </source>
</evidence>
<sequence>MQDIHKKVFTSAMEFTDDEKAWLLSISAEIPVDGKLTSTEECLRELAKPKNATEAHLFQILGCIRFGLMEPVISDLESAISSNQDKRSLISYHCG</sequence>
<accession>A0A8T2KSW9</accession>
<organism evidence="1 2">
    <name type="scientific">Astyanax mexicanus</name>
    <name type="common">Blind cave fish</name>
    <name type="synonym">Astyanax fasciatus mexicanus</name>
    <dbReference type="NCBI Taxonomy" id="7994"/>
    <lineage>
        <taxon>Eukaryota</taxon>
        <taxon>Metazoa</taxon>
        <taxon>Chordata</taxon>
        <taxon>Craniata</taxon>
        <taxon>Vertebrata</taxon>
        <taxon>Euteleostomi</taxon>
        <taxon>Actinopterygii</taxon>
        <taxon>Neopterygii</taxon>
        <taxon>Teleostei</taxon>
        <taxon>Ostariophysi</taxon>
        <taxon>Characiformes</taxon>
        <taxon>Characoidei</taxon>
        <taxon>Acestrorhamphidae</taxon>
        <taxon>Acestrorhamphinae</taxon>
        <taxon>Astyanax</taxon>
    </lineage>
</organism>
<dbReference type="EMBL" id="JAICCE010000022">
    <property type="protein sequence ID" value="KAG9261747.1"/>
    <property type="molecule type" value="Genomic_DNA"/>
</dbReference>
<reference evidence="1 2" key="1">
    <citation type="submission" date="2021-07" db="EMBL/GenBank/DDBJ databases">
        <authorList>
            <person name="Imarazene B."/>
            <person name="Zahm M."/>
            <person name="Klopp C."/>
            <person name="Cabau C."/>
            <person name="Beille S."/>
            <person name="Jouanno E."/>
            <person name="Castinel A."/>
            <person name="Lluch J."/>
            <person name="Gil L."/>
            <person name="Kuchtly C."/>
            <person name="Lopez Roques C."/>
            <person name="Donnadieu C."/>
            <person name="Parrinello H."/>
            <person name="Journot L."/>
            <person name="Du K."/>
            <person name="Schartl M."/>
            <person name="Retaux S."/>
            <person name="Guiguen Y."/>
        </authorList>
    </citation>
    <scope>NUCLEOTIDE SEQUENCE [LARGE SCALE GENOMIC DNA]</scope>
    <source>
        <strain evidence="1">Pach_M1</strain>
        <tissue evidence="1">Testis</tissue>
    </source>
</reference>
<gene>
    <name evidence="1" type="ORF">AMEX_G25345</name>
</gene>
<dbReference type="Proteomes" id="UP000752171">
    <property type="component" value="Unassembled WGS sequence"/>
</dbReference>
<evidence type="ECO:0000313" key="1">
    <source>
        <dbReference type="EMBL" id="KAG9261747.1"/>
    </source>
</evidence>
<dbReference type="AlphaFoldDB" id="A0A8T2KSW9"/>
<proteinExistence type="predicted"/>